<dbReference type="InterPro" id="IPR011812">
    <property type="entry name" value="Pep_trsgly"/>
</dbReference>
<dbReference type="EMBL" id="PVZS01000005">
    <property type="protein sequence ID" value="PSC05911.1"/>
    <property type="molecule type" value="Genomic_DNA"/>
</dbReference>
<dbReference type="GO" id="GO:0005886">
    <property type="term" value="C:plasma membrane"/>
    <property type="evidence" value="ECO:0007669"/>
    <property type="project" value="UniProtKB-SubCell"/>
</dbReference>
<comment type="catalytic activity">
    <reaction evidence="11">
        <text>[GlcNAc-(1-&gt;4)-Mur2Ac(oyl-L-Ala-gamma-D-Glu-L-Lys-D-Ala-D-Ala)](n)-di-trans,octa-cis-undecaprenyl diphosphate + beta-D-GlcNAc-(1-&gt;4)-Mur2Ac(oyl-L-Ala-gamma-D-Glu-L-Lys-D-Ala-D-Ala)-di-trans,octa-cis-undecaprenyl diphosphate = [GlcNAc-(1-&gt;4)-Mur2Ac(oyl-L-Ala-gamma-D-Glu-L-Lys-D-Ala-D-Ala)](n+1)-di-trans,octa-cis-undecaprenyl diphosphate + di-trans,octa-cis-undecaprenyl diphosphate + H(+)</text>
        <dbReference type="Rhea" id="RHEA:23708"/>
        <dbReference type="Rhea" id="RHEA-COMP:9602"/>
        <dbReference type="Rhea" id="RHEA-COMP:9603"/>
        <dbReference type="ChEBI" id="CHEBI:15378"/>
        <dbReference type="ChEBI" id="CHEBI:58405"/>
        <dbReference type="ChEBI" id="CHEBI:60033"/>
        <dbReference type="ChEBI" id="CHEBI:78435"/>
        <dbReference type="EC" id="2.4.99.28"/>
    </reaction>
</comment>
<keyword evidence="14" id="KW-1185">Reference proteome</keyword>
<dbReference type="InterPro" id="IPR001264">
    <property type="entry name" value="Glyco_trans_51"/>
</dbReference>
<dbReference type="Pfam" id="PF00912">
    <property type="entry name" value="Transgly"/>
    <property type="match status" value="1"/>
</dbReference>
<organism evidence="13 14">
    <name type="scientific">Alsobacter soli</name>
    <dbReference type="NCBI Taxonomy" id="2109933"/>
    <lineage>
        <taxon>Bacteria</taxon>
        <taxon>Pseudomonadati</taxon>
        <taxon>Pseudomonadota</taxon>
        <taxon>Alphaproteobacteria</taxon>
        <taxon>Hyphomicrobiales</taxon>
        <taxon>Alsobacteraceae</taxon>
        <taxon>Alsobacter</taxon>
    </lineage>
</organism>
<dbReference type="PANTHER" id="PTHR30400:SF0">
    <property type="entry name" value="BIOSYNTHETIC PEPTIDOGLYCAN TRANSGLYCOSYLASE"/>
    <property type="match status" value="1"/>
</dbReference>
<accession>A0A2T1HW75</accession>
<keyword evidence="4 11" id="KW-0808">Transferase</keyword>
<gene>
    <name evidence="11" type="primary">mtgA</name>
    <name evidence="13" type="ORF">SLNSH_05890</name>
</gene>
<comment type="pathway">
    <text evidence="11">Cell wall biogenesis; peptidoglycan biosynthesis.</text>
</comment>
<comment type="similarity">
    <text evidence="11">Belongs to the glycosyltransferase 51 family.</text>
</comment>
<evidence type="ECO:0000256" key="11">
    <source>
        <dbReference type="HAMAP-Rule" id="MF_00766"/>
    </source>
</evidence>
<keyword evidence="3 11" id="KW-0328">Glycosyltransferase</keyword>
<name>A0A2T1HW75_9HYPH</name>
<evidence type="ECO:0000256" key="4">
    <source>
        <dbReference type="ARBA" id="ARBA00022679"/>
    </source>
</evidence>
<comment type="subcellular location">
    <subcellularLocation>
        <location evidence="11">Cell inner membrane</location>
        <topology evidence="11">Single-pass membrane protein</topology>
    </subcellularLocation>
</comment>
<keyword evidence="8 11" id="KW-1133">Transmembrane helix</keyword>
<keyword evidence="5 11" id="KW-0812">Transmembrane</keyword>
<evidence type="ECO:0000256" key="10">
    <source>
        <dbReference type="ARBA" id="ARBA00023316"/>
    </source>
</evidence>
<keyword evidence="7 11" id="KW-0573">Peptidoglycan synthesis</keyword>
<keyword evidence="9 11" id="KW-0472">Membrane</keyword>
<dbReference type="InterPro" id="IPR036950">
    <property type="entry name" value="PBP_transglycosylase"/>
</dbReference>
<comment type="caution">
    <text evidence="13">The sequence shown here is derived from an EMBL/GenBank/DDBJ whole genome shotgun (WGS) entry which is preliminary data.</text>
</comment>
<dbReference type="GO" id="GO:0008360">
    <property type="term" value="P:regulation of cell shape"/>
    <property type="evidence" value="ECO:0007669"/>
    <property type="project" value="UniProtKB-KW"/>
</dbReference>
<evidence type="ECO:0000256" key="2">
    <source>
        <dbReference type="ARBA" id="ARBA00022519"/>
    </source>
</evidence>
<evidence type="ECO:0000313" key="13">
    <source>
        <dbReference type="EMBL" id="PSC05911.1"/>
    </source>
</evidence>
<keyword evidence="2 11" id="KW-0997">Cell inner membrane</keyword>
<reference evidence="14" key="1">
    <citation type="submission" date="2018-03" db="EMBL/GenBank/DDBJ databases">
        <authorList>
            <person name="Sun L."/>
            <person name="Liu H."/>
            <person name="Chen W."/>
            <person name="Huang K."/>
            <person name="Liu W."/>
            <person name="Gao X."/>
        </authorList>
    </citation>
    <scope>NUCLEOTIDE SEQUENCE [LARGE SCALE GENOMIC DNA]</scope>
    <source>
        <strain evidence="14">SH9</strain>
    </source>
</reference>
<evidence type="ECO:0000256" key="9">
    <source>
        <dbReference type="ARBA" id="ARBA00023136"/>
    </source>
</evidence>
<comment type="function">
    <text evidence="11">Peptidoglycan polymerase that catalyzes glycan chain elongation from lipid-linked precursors.</text>
</comment>
<dbReference type="InterPro" id="IPR023346">
    <property type="entry name" value="Lysozyme-like_dom_sf"/>
</dbReference>
<dbReference type="NCBIfam" id="TIGR02070">
    <property type="entry name" value="mono_pep_trsgly"/>
    <property type="match status" value="1"/>
</dbReference>
<evidence type="ECO:0000256" key="1">
    <source>
        <dbReference type="ARBA" id="ARBA00022475"/>
    </source>
</evidence>
<dbReference type="EC" id="2.4.99.28" evidence="11"/>
<dbReference type="AlphaFoldDB" id="A0A2T1HW75"/>
<dbReference type="UniPathway" id="UPA00219"/>
<evidence type="ECO:0000313" key="14">
    <source>
        <dbReference type="Proteomes" id="UP000239772"/>
    </source>
</evidence>
<evidence type="ECO:0000256" key="6">
    <source>
        <dbReference type="ARBA" id="ARBA00022960"/>
    </source>
</evidence>
<keyword evidence="10 11" id="KW-0961">Cell wall biogenesis/degradation</keyword>
<dbReference type="OrthoDB" id="9766909at2"/>
<dbReference type="GO" id="GO:0071555">
    <property type="term" value="P:cell wall organization"/>
    <property type="evidence" value="ECO:0007669"/>
    <property type="project" value="UniProtKB-KW"/>
</dbReference>
<evidence type="ECO:0000259" key="12">
    <source>
        <dbReference type="Pfam" id="PF00912"/>
    </source>
</evidence>
<evidence type="ECO:0000256" key="8">
    <source>
        <dbReference type="ARBA" id="ARBA00022989"/>
    </source>
</evidence>
<evidence type="ECO:0000256" key="7">
    <source>
        <dbReference type="ARBA" id="ARBA00022984"/>
    </source>
</evidence>
<evidence type="ECO:0000256" key="5">
    <source>
        <dbReference type="ARBA" id="ARBA00022692"/>
    </source>
</evidence>
<dbReference type="GO" id="GO:0009274">
    <property type="term" value="C:peptidoglycan-based cell wall"/>
    <property type="evidence" value="ECO:0007669"/>
    <property type="project" value="InterPro"/>
</dbReference>
<dbReference type="GO" id="GO:0016763">
    <property type="term" value="F:pentosyltransferase activity"/>
    <property type="evidence" value="ECO:0007669"/>
    <property type="project" value="InterPro"/>
</dbReference>
<protein>
    <recommendedName>
        <fullName evidence="11">Biosynthetic peptidoglycan transglycosylase</fullName>
        <ecNumber evidence="11">2.4.99.28</ecNumber>
    </recommendedName>
    <alternativeName>
        <fullName evidence="11">Glycan polymerase</fullName>
    </alternativeName>
    <alternativeName>
        <fullName evidence="11">Peptidoglycan glycosyltransferase MtgA</fullName>
        <shortName evidence="11">PGT</shortName>
    </alternativeName>
</protein>
<evidence type="ECO:0000256" key="3">
    <source>
        <dbReference type="ARBA" id="ARBA00022676"/>
    </source>
</evidence>
<proteinExistence type="inferred from homology"/>
<dbReference type="HAMAP" id="MF_00766">
    <property type="entry name" value="PGT_MtgA"/>
    <property type="match status" value="1"/>
</dbReference>
<dbReference type="GO" id="GO:0009252">
    <property type="term" value="P:peptidoglycan biosynthetic process"/>
    <property type="evidence" value="ECO:0007669"/>
    <property type="project" value="UniProtKB-UniRule"/>
</dbReference>
<dbReference type="Gene3D" id="1.10.3810.10">
    <property type="entry name" value="Biosynthetic peptidoglycan transglycosylase-like"/>
    <property type="match status" value="1"/>
</dbReference>
<sequence length="251" mass="27705">MSRRVSAAVTTTEAPPIGRRTSSLGWLATPLRWGFWLAVGLVVLLVGLTALYAVAPPVSTLMLGRWATLQPVDRRWTPLEGISPNLVRAVILSEDARFCSHDGVDWGALRSVLDDAEEDGPSRGASTITMQTAKNLFLWPSRSYVRKGLEIPMAMWLDLAWSKRRVMEVYLNIAEWGPGLFGAEAAARKYFNKPASELTVREATLLTKALPNPIKRNPAKPSRGLQRLALRLAGHLAAADPWVQCVKVSRR</sequence>
<dbReference type="GO" id="GO:0008955">
    <property type="term" value="F:peptidoglycan glycosyltransferase activity"/>
    <property type="evidence" value="ECO:0007669"/>
    <property type="project" value="UniProtKB-UniRule"/>
</dbReference>
<feature type="domain" description="Glycosyl transferase family 51" evidence="12">
    <location>
        <begin position="70"/>
        <end position="224"/>
    </location>
</feature>
<keyword evidence="6 11" id="KW-0133">Cell shape</keyword>
<dbReference type="PANTHER" id="PTHR30400">
    <property type="entry name" value="MONOFUNCTIONAL BIOSYNTHETIC PEPTIDOGLYCAN TRANSGLYCOSYLASE"/>
    <property type="match status" value="1"/>
</dbReference>
<keyword evidence="1 11" id="KW-1003">Cell membrane</keyword>
<feature type="transmembrane region" description="Helical" evidence="11">
    <location>
        <begin position="33"/>
        <end position="55"/>
    </location>
</feature>
<dbReference type="Proteomes" id="UP000239772">
    <property type="component" value="Unassembled WGS sequence"/>
</dbReference>
<dbReference type="SUPFAM" id="SSF53955">
    <property type="entry name" value="Lysozyme-like"/>
    <property type="match status" value="1"/>
</dbReference>